<comment type="caution">
    <text evidence="2">The sequence shown here is derived from an EMBL/GenBank/DDBJ whole genome shotgun (WGS) entry which is preliminary data.</text>
</comment>
<dbReference type="RefSeq" id="WP_183569889.1">
    <property type="nucleotide sequence ID" value="NZ_JACHOP010000010.1"/>
</dbReference>
<evidence type="ECO:0000259" key="1">
    <source>
        <dbReference type="PROSITE" id="PS50943"/>
    </source>
</evidence>
<dbReference type="EMBL" id="JACHOP010000010">
    <property type="protein sequence ID" value="MBB5757913.1"/>
    <property type="molecule type" value="Genomic_DNA"/>
</dbReference>
<dbReference type="PROSITE" id="PS50943">
    <property type="entry name" value="HTH_CROC1"/>
    <property type="match status" value="1"/>
</dbReference>
<dbReference type="Gene3D" id="1.10.260.40">
    <property type="entry name" value="lambda repressor-like DNA-binding domains"/>
    <property type="match status" value="1"/>
</dbReference>
<accession>A0A840ZMA7</accession>
<gene>
    <name evidence="2" type="ORF">HNR00_002630</name>
</gene>
<name>A0A840ZMA7_9HYPH</name>
<dbReference type="InterPro" id="IPR001387">
    <property type="entry name" value="Cro/C1-type_HTH"/>
</dbReference>
<evidence type="ECO:0000313" key="3">
    <source>
        <dbReference type="Proteomes" id="UP000583454"/>
    </source>
</evidence>
<keyword evidence="3" id="KW-1185">Reference proteome</keyword>
<feature type="domain" description="HTH cro/C1-type" evidence="1">
    <location>
        <begin position="70"/>
        <end position="113"/>
    </location>
</feature>
<dbReference type="InterPro" id="IPR010982">
    <property type="entry name" value="Lambda_DNA-bd_dom_sf"/>
</dbReference>
<dbReference type="SUPFAM" id="SSF47413">
    <property type="entry name" value="lambda repressor-like DNA-binding domains"/>
    <property type="match status" value="1"/>
</dbReference>
<proteinExistence type="predicted"/>
<dbReference type="Proteomes" id="UP000583454">
    <property type="component" value="Unassembled WGS sequence"/>
</dbReference>
<dbReference type="CDD" id="cd00093">
    <property type="entry name" value="HTH_XRE"/>
    <property type="match status" value="1"/>
</dbReference>
<evidence type="ECO:0000313" key="2">
    <source>
        <dbReference type="EMBL" id="MBB5757913.1"/>
    </source>
</evidence>
<reference evidence="2 3" key="1">
    <citation type="submission" date="2020-08" db="EMBL/GenBank/DDBJ databases">
        <title>Genomic Encyclopedia of Type Strains, Phase IV (KMG-IV): sequencing the most valuable type-strain genomes for metagenomic binning, comparative biology and taxonomic classification.</title>
        <authorList>
            <person name="Goeker M."/>
        </authorList>
    </citation>
    <scope>NUCLEOTIDE SEQUENCE [LARGE SCALE GENOMIC DNA]</scope>
    <source>
        <strain evidence="2 3">DSM 2163</strain>
    </source>
</reference>
<dbReference type="AlphaFoldDB" id="A0A840ZMA7"/>
<protein>
    <submittedName>
        <fullName evidence="2">Putative transcriptional regulator</fullName>
    </submittedName>
</protein>
<organism evidence="2 3">
    <name type="scientific">Methylorubrum rhodinum</name>
    <dbReference type="NCBI Taxonomy" id="29428"/>
    <lineage>
        <taxon>Bacteria</taxon>
        <taxon>Pseudomonadati</taxon>
        <taxon>Pseudomonadota</taxon>
        <taxon>Alphaproteobacteria</taxon>
        <taxon>Hyphomicrobiales</taxon>
        <taxon>Methylobacteriaceae</taxon>
        <taxon>Methylorubrum</taxon>
    </lineage>
</organism>
<dbReference type="GO" id="GO:0003677">
    <property type="term" value="F:DNA binding"/>
    <property type="evidence" value="ECO:0007669"/>
    <property type="project" value="InterPro"/>
</dbReference>
<sequence length="129" mass="13701">MAGPIPQPVTAIQTIKALGTSLREAHAAMDRIAAGHAVTLALTIPDERDVQAEFAALGIHAQIMDADIDVRAIRQGLDLTLQEFAIRFALDPDTVQSWEQGRTRPDPAAAVLLRVIATNPAAVDAALMS</sequence>